<dbReference type="NCBIfam" id="TIGR00172">
    <property type="entry name" value="maf"/>
    <property type="match status" value="1"/>
</dbReference>
<feature type="site" description="Important for substrate specificity" evidence="4">
    <location>
        <position position="14"/>
    </location>
</feature>
<keyword evidence="6" id="KW-1185">Reference proteome</keyword>
<dbReference type="Pfam" id="PF02545">
    <property type="entry name" value="Maf"/>
    <property type="match status" value="1"/>
</dbReference>
<reference evidence="6" key="1">
    <citation type="submission" date="2016-10" db="EMBL/GenBank/DDBJ databases">
        <authorList>
            <person name="Varghese N."/>
            <person name="Submissions S."/>
        </authorList>
    </citation>
    <scope>NUCLEOTIDE SEQUENCE [LARGE SCALE GENOMIC DNA]</scope>
    <source>
        <strain evidence="6">DSM 11578</strain>
    </source>
</reference>
<dbReference type="Proteomes" id="UP000198924">
    <property type="component" value="Unassembled WGS sequence"/>
</dbReference>
<keyword evidence="4" id="KW-0963">Cytoplasm</keyword>
<organism evidence="5 6">
    <name type="scientific">Methylophaga sulfidovorans</name>
    <dbReference type="NCBI Taxonomy" id="45496"/>
    <lineage>
        <taxon>Bacteria</taxon>
        <taxon>Pseudomonadati</taxon>
        <taxon>Pseudomonadota</taxon>
        <taxon>Gammaproteobacteria</taxon>
        <taxon>Thiotrichales</taxon>
        <taxon>Piscirickettsiaceae</taxon>
        <taxon>Methylophaga</taxon>
    </lineage>
</organism>
<evidence type="ECO:0000313" key="5">
    <source>
        <dbReference type="EMBL" id="SFJ87233.1"/>
    </source>
</evidence>
<gene>
    <name evidence="5" type="ORF">SAMN04488079_102134</name>
</gene>
<feature type="site" description="Important for substrate specificity" evidence="4">
    <location>
        <position position="157"/>
    </location>
</feature>
<dbReference type="GO" id="GO:0009117">
    <property type="term" value="P:nucleotide metabolic process"/>
    <property type="evidence" value="ECO:0007669"/>
    <property type="project" value="UniProtKB-KW"/>
</dbReference>
<dbReference type="GO" id="GO:0036221">
    <property type="term" value="F:UTP diphosphatase activity"/>
    <property type="evidence" value="ECO:0007669"/>
    <property type="project" value="RHEA"/>
</dbReference>
<proteinExistence type="inferred from homology"/>
<dbReference type="EMBL" id="FOSH01000002">
    <property type="protein sequence ID" value="SFJ87233.1"/>
    <property type="molecule type" value="Genomic_DNA"/>
</dbReference>
<comment type="subcellular location">
    <subcellularLocation>
        <location evidence="4">Cytoplasm</location>
    </subcellularLocation>
</comment>
<protein>
    <recommendedName>
        <fullName evidence="4">dTTP/UTP pyrophosphatase</fullName>
        <shortName evidence="4">dTTPase/UTPase</shortName>
        <ecNumber evidence="4">3.6.1.9</ecNumber>
    </recommendedName>
    <alternativeName>
        <fullName evidence="4">Nucleoside triphosphate pyrophosphatase</fullName>
    </alternativeName>
    <alternativeName>
        <fullName evidence="4">Nucleotide pyrophosphatase</fullName>
        <shortName evidence="4">Nucleotide PPase</shortName>
    </alternativeName>
</protein>
<dbReference type="AlphaFoldDB" id="A0A1I3UWY6"/>
<dbReference type="PANTHER" id="PTHR43213:SF5">
    <property type="entry name" value="BIFUNCTIONAL DTTP_UTP PYROPHOSPHATASE_METHYLTRANSFERASE PROTEIN-RELATED"/>
    <property type="match status" value="1"/>
</dbReference>
<dbReference type="STRING" id="45496.SAMN04488079_102134"/>
<comment type="catalytic activity">
    <reaction evidence="4">
        <text>dTTP + H2O = dTMP + diphosphate + H(+)</text>
        <dbReference type="Rhea" id="RHEA:28534"/>
        <dbReference type="ChEBI" id="CHEBI:15377"/>
        <dbReference type="ChEBI" id="CHEBI:15378"/>
        <dbReference type="ChEBI" id="CHEBI:33019"/>
        <dbReference type="ChEBI" id="CHEBI:37568"/>
        <dbReference type="ChEBI" id="CHEBI:63528"/>
        <dbReference type="EC" id="3.6.1.9"/>
    </reaction>
</comment>
<dbReference type="PANTHER" id="PTHR43213">
    <property type="entry name" value="BIFUNCTIONAL DTTP/UTP PYROPHOSPHATASE/METHYLTRANSFERASE PROTEIN-RELATED"/>
    <property type="match status" value="1"/>
</dbReference>
<comment type="function">
    <text evidence="4">Nucleoside triphosphate pyrophosphatase that hydrolyzes dTTP and UTP. May have a dual role in cell division arrest and in preventing the incorporation of modified nucleotides into cellular nucleic acids.</text>
</comment>
<dbReference type="RefSeq" id="WP_091711521.1">
    <property type="nucleotide sequence ID" value="NZ_FOSH01000002.1"/>
</dbReference>
<keyword evidence="2 4" id="KW-0378">Hydrolase</keyword>
<dbReference type="SUPFAM" id="SSF52972">
    <property type="entry name" value="ITPase-like"/>
    <property type="match status" value="1"/>
</dbReference>
<accession>A0A1I3UWY6</accession>
<comment type="caution">
    <text evidence="4">Lacks conserved residue(s) required for the propagation of feature annotation.</text>
</comment>
<feature type="site" description="Important for substrate specificity" evidence="4">
    <location>
        <position position="75"/>
    </location>
</feature>
<dbReference type="OrthoDB" id="9807767at2"/>
<dbReference type="EC" id="3.6.1.9" evidence="4"/>
<evidence type="ECO:0000256" key="3">
    <source>
        <dbReference type="ARBA" id="ARBA00023080"/>
    </source>
</evidence>
<dbReference type="PIRSF" id="PIRSF006305">
    <property type="entry name" value="Maf"/>
    <property type="match status" value="1"/>
</dbReference>
<evidence type="ECO:0000256" key="4">
    <source>
        <dbReference type="HAMAP-Rule" id="MF_00528"/>
    </source>
</evidence>
<feature type="active site" description="Proton acceptor" evidence="4">
    <location>
        <position position="74"/>
    </location>
</feature>
<dbReference type="CDD" id="cd00555">
    <property type="entry name" value="Maf"/>
    <property type="match status" value="1"/>
</dbReference>
<dbReference type="InterPro" id="IPR003697">
    <property type="entry name" value="Maf-like"/>
</dbReference>
<comment type="cofactor">
    <cofactor evidence="1 4">
        <name>a divalent metal cation</name>
        <dbReference type="ChEBI" id="CHEBI:60240"/>
    </cofactor>
</comment>
<keyword evidence="3 4" id="KW-0546">Nucleotide metabolism</keyword>
<evidence type="ECO:0000313" key="6">
    <source>
        <dbReference type="Proteomes" id="UP000198924"/>
    </source>
</evidence>
<dbReference type="Gene3D" id="3.90.950.10">
    <property type="match status" value="1"/>
</dbReference>
<comment type="similarity">
    <text evidence="4">Belongs to the Maf family. YhdE subfamily.</text>
</comment>
<dbReference type="InterPro" id="IPR029001">
    <property type="entry name" value="ITPase-like_fam"/>
</dbReference>
<evidence type="ECO:0000256" key="1">
    <source>
        <dbReference type="ARBA" id="ARBA00001968"/>
    </source>
</evidence>
<name>A0A1I3UWY6_9GAMM</name>
<evidence type="ECO:0000256" key="2">
    <source>
        <dbReference type="ARBA" id="ARBA00022801"/>
    </source>
</evidence>
<dbReference type="HAMAP" id="MF_00528">
    <property type="entry name" value="Maf"/>
    <property type="match status" value="1"/>
</dbReference>
<dbReference type="GO" id="GO:0005737">
    <property type="term" value="C:cytoplasm"/>
    <property type="evidence" value="ECO:0007669"/>
    <property type="project" value="UniProtKB-SubCell"/>
</dbReference>
<sequence>MNFPSIYLASRSPRRRELLLQMGVDFSVINPDVDESALDNELPLDYVSRIAKLKAQAGRGLLLAADKKPVLAADTAVVVDNTILGKPENDEQAIAMLKMLSGKTHQVMTAIALAKGNSILSSVSVNDVRFTEMKEKDILWYVNTKEGVDKAGGYAVQGLAALFIEHIEGSYSGIMGLPIRETGQLLLTMDDQ</sequence>
<comment type="catalytic activity">
    <reaction evidence="4">
        <text>UTP + H2O = UMP + diphosphate + H(+)</text>
        <dbReference type="Rhea" id="RHEA:29395"/>
        <dbReference type="ChEBI" id="CHEBI:15377"/>
        <dbReference type="ChEBI" id="CHEBI:15378"/>
        <dbReference type="ChEBI" id="CHEBI:33019"/>
        <dbReference type="ChEBI" id="CHEBI:46398"/>
        <dbReference type="ChEBI" id="CHEBI:57865"/>
        <dbReference type="EC" id="3.6.1.9"/>
    </reaction>
</comment>
<dbReference type="GO" id="GO:0036218">
    <property type="term" value="F:dTTP diphosphatase activity"/>
    <property type="evidence" value="ECO:0007669"/>
    <property type="project" value="RHEA"/>
</dbReference>